<name>A0A6I9TZ62_SESIN</name>
<feature type="compositionally biased region" description="Polar residues" evidence="1">
    <location>
        <begin position="533"/>
        <end position="550"/>
    </location>
</feature>
<feature type="region of interest" description="Disordered" evidence="1">
    <location>
        <begin position="531"/>
        <end position="586"/>
    </location>
</feature>
<dbReference type="PANTHER" id="PTHR36062:SF1">
    <property type="entry name" value="OS01G0687300 PROTEIN"/>
    <property type="match status" value="1"/>
</dbReference>
<reference evidence="3" key="1">
    <citation type="submission" date="2025-08" db="UniProtKB">
        <authorList>
            <consortium name="RefSeq"/>
        </authorList>
    </citation>
    <scope>IDENTIFICATION</scope>
</reference>
<dbReference type="PANTHER" id="PTHR36062">
    <property type="entry name" value="OS01G0687300 PROTEIN"/>
    <property type="match status" value="1"/>
</dbReference>
<dbReference type="AlphaFoldDB" id="A0A6I9TZ62"/>
<keyword evidence="2" id="KW-1185">Reference proteome</keyword>
<dbReference type="InParanoid" id="A0A6I9TZ62"/>
<accession>A0A6I9TZ62</accession>
<sequence length="719" mass="79045">MSERMVQSIKNSSDKNRQTVQPYQPVWMAHWMPLSRNAAAERGNPTVSENEEINLISKDDELTNGLKASTSLKEDGVIETKTFEILNESLRMSSKGLGNEGMSSSLVKHGQDTDDMQTLRSMSGRNLERGKATDCKVGIQFPSGISAASESSLRGTSKRSLEWIKPHSSAKDKSFASSKPFKGTFLGSSRHTLPYYDLEKHRSDKGKSTVCPFISNQLPNANLRMFEQEHSHKHGQPAGLICERKIYKHSVSDTFMKACLTECNTSLLFDAPSTSDHHLPTFGRDWFQKCPGISLLPSQCIASEKTESKKSHYDSYSLQKLPNYVRNLGTMRICTTMDSVEAIPGCCPRLSQTTHSLLITKRTDVNLSQENDIFGTAPLITKMNGNTSSNLHNVSPFFGQGNGGVKLQPLSSSSNSEGKRNFGDLEAPKVTGKNESSAETDTMDMNIFKEEDPNSGANSTPSTEGFNIKSTLSTRIDVASSKEVGRVWTDTSIPDINLEPPALQAAASSSENMAPSSSRTQSLEVDVLLAHSDQPNPKPNLSQNDSSKADPTNRWVKRLKLSSSGSSAQGTKSSNSAENSSHDKIRKGFRRFVGSSITGSVPTPRKHHDKETILSDQRADLSKEDGNTIVDTVKNGKELLLSHAWINRWLRCGSSNPQRKPETVVICEPQTSKLALDDLQKKQFPSIAAMALMGKAMSGFQSCELQKRGCFTIWNTKTF</sequence>
<feature type="compositionally biased region" description="Polar residues" evidence="1">
    <location>
        <begin position="455"/>
        <end position="468"/>
    </location>
</feature>
<evidence type="ECO:0000256" key="1">
    <source>
        <dbReference type="SAM" id="MobiDB-lite"/>
    </source>
</evidence>
<evidence type="ECO:0000313" key="2">
    <source>
        <dbReference type="Proteomes" id="UP000504604"/>
    </source>
</evidence>
<gene>
    <name evidence="3" type="primary">LOC105172898</name>
</gene>
<dbReference type="KEGG" id="sind:105172898"/>
<feature type="region of interest" description="Disordered" evidence="1">
    <location>
        <begin position="1"/>
        <end position="20"/>
    </location>
</feature>
<feature type="compositionally biased region" description="Low complexity" evidence="1">
    <location>
        <begin position="561"/>
        <end position="577"/>
    </location>
</feature>
<dbReference type="GO" id="GO:0010099">
    <property type="term" value="P:regulation of photomorphogenesis"/>
    <property type="evidence" value="ECO:0007669"/>
    <property type="project" value="InterPro"/>
</dbReference>
<organism evidence="2 3">
    <name type="scientific">Sesamum indicum</name>
    <name type="common">Oriental sesame</name>
    <name type="synonym">Sesamum orientale</name>
    <dbReference type="NCBI Taxonomy" id="4182"/>
    <lineage>
        <taxon>Eukaryota</taxon>
        <taxon>Viridiplantae</taxon>
        <taxon>Streptophyta</taxon>
        <taxon>Embryophyta</taxon>
        <taxon>Tracheophyta</taxon>
        <taxon>Spermatophyta</taxon>
        <taxon>Magnoliopsida</taxon>
        <taxon>eudicotyledons</taxon>
        <taxon>Gunneridae</taxon>
        <taxon>Pentapetalae</taxon>
        <taxon>asterids</taxon>
        <taxon>lamiids</taxon>
        <taxon>Lamiales</taxon>
        <taxon>Pedaliaceae</taxon>
        <taxon>Sesamum</taxon>
    </lineage>
</organism>
<dbReference type="OrthoDB" id="649277at2759"/>
<dbReference type="Proteomes" id="UP000504604">
    <property type="component" value="Linkage group LG10"/>
</dbReference>
<protein>
    <submittedName>
        <fullName evidence="3">Uncharacterized protein LOC105172898 isoform X1</fullName>
    </submittedName>
</protein>
<dbReference type="RefSeq" id="XP_011092805.1">
    <property type="nucleotide sequence ID" value="XM_011094503.2"/>
</dbReference>
<feature type="compositionally biased region" description="Basic and acidic residues" evidence="1">
    <location>
        <begin position="417"/>
        <end position="427"/>
    </location>
</feature>
<feature type="region of interest" description="Disordered" evidence="1">
    <location>
        <begin position="405"/>
        <end position="468"/>
    </location>
</feature>
<evidence type="ECO:0000313" key="3">
    <source>
        <dbReference type="RefSeq" id="XP_011092805.1"/>
    </source>
</evidence>
<dbReference type="InterPro" id="IPR037476">
    <property type="entry name" value="PCH1"/>
</dbReference>
<dbReference type="GeneID" id="105172898"/>
<proteinExistence type="predicted"/>